<accession>A0ACC0KKL8</accession>
<evidence type="ECO:0000313" key="2">
    <source>
        <dbReference type="Proteomes" id="UP001064048"/>
    </source>
</evidence>
<name>A0ACC0KKL8_CHOFU</name>
<evidence type="ECO:0000313" key="1">
    <source>
        <dbReference type="EMBL" id="KAI8436820.1"/>
    </source>
</evidence>
<reference evidence="1 2" key="1">
    <citation type="journal article" date="2022" name="Genome Biol. Evol.">
        <title>The Spruce Budworm Genome: Reconstructing the Evolutionary History of Antifreeze Proteins.</title>
        <authorList>
            <person name="Beliveau C."/>
            <person name="Gagne P."/>
            <person name="Picq S."/>
            <person name="Vernygora O."/>
            <person name="Keeling C.I."/>
            <person name="Pinkney K."/>
            <person name="Doucet D."/>
            <person name="Wen F."/>
            <person name="Johnston J.S."/>
            <person name="Maaroufi H."/>
            <person name="Boyle B."/>
            <person name="Laroche J."/>
            <person name="Dewar K."/>
            <person name="Juretic N."/>
            <person name="Blackburn G."/>
            <person name="Nisole A."/>
            <person name="Brunet B."/>
            <person name="Brandao M."/>
            <person name="Lumley L."/>
            <person name="Duan J."/>
            <person name="Quan G."/>
            <person name="Lucarotti C.J."/>
            <person name="Roe A.D."/>
            <person name="Sperling F.A.H."/>
            <person name="Levesque R.C."/>
            <person name="Cusson M."/>
        </authorList>
    </citation>
    <scope>NUCLEOTIDE SEQUENCE [LARGE SCALE GENOMIC DNA]</scope>
    <source>
        <strain evidence="1">Glfc:IPQL:Cfum</strain>
    </source>
</reference>
<dbReference type="EMBL" id="CM046117">
    <property type="protein sequence ID" value="KAI8436820.1"/>
    <property type="molecule type" value="Genomic_DNA"/>
</dbReference>
<organism evidence="1 2">
    <name type="scientific">Choristoneura fumiferana</name>
    <name type="common">Spruce budworm moth</name>
    <name type="synonym">Archips fumiferana</name>
    <dbReference type="NCBI Taxonomy" id="7141"/>
    <lineage>
        <taxon>Eukaryota</taxon>
        <taxon>Metazoa</taxon>
        <taxon>Ecdysozoa</taxon>
        <taxon>Arthropoda</taxon>
        <taxon>Hexapoda</taxon>
        <taxon>Insecta</taxon>
        <taxon>Pterygota</taxon>
        <taxon>Neoptera</taxon>
        <taxon>Endopterygota</taxon>
        <taxon>Lepidoptera</taxon>
        <taxon>Glossata</taxon>
        <taxon>Ditrysia</taxon>
        <taxon>Tortricoidea</taxon>
        <taxon>Tortricidae</taxon>
        <taxon>Tortricinae</taxon>
        <taxon>Choristoneura</taxon>
    </lineage>
</organism>
<protein>
    <submittedName>
        <fullName evidence="1">Uncharacterized protein</fullName>
    </submittedName>
</protein>
<dbReference type="Proteomes" id="UP001064048">
    <property type="component" value="Chromosome 17"/>
</dbReference>
<keyword evidence="2" id="KW-1185">Reference proteome</keyword>
<proteinExistence type="predicted"/>
<sequence length="1294" mass="146210">MQQKVIQHGRNAFHERGMAEDKWCMRGQPHQCVDRVSTQDVVEASQHARVSEIADVLIAFLWRQCVGRRRRDGHLNGHEGAGRVAGLDAGVGPYGHLNQPRAGHRLQPVQVGKHLALQHNILTMTESMANIDDLEDGEIESDGENANDATNDVSKEGLQLDDEKMTEKKIEQQEVFFLKQGKKKKSKSHKGDQKFKDKNKKNRKYAAQFQNVPEGDFAGSVQKAIRKAMNKNEEDEMNMEEEVEDRRKHKKRKKYEGKDAPAKKRKKQEFSDEMDESEMMCVRGASPVHRGSPVDAYADDDRDSYASDSSHEESRGHQQPQRRRQQQRNKNNKNDRRRGAHPMQDPDGVCVYFMQGKCHKGDDCIFSHDALPPRKMELCKFYLMDCCAKRDKCLYMHADFPCKYYHTGLPCIYKDDCKFAHGKPLTENLKNILLKHIESAPKEILGDFPRLNREGALKMMQTTQTKLMQQYAENFDNQERSIPSLFELNIPNPQNTSLDSQIHHGNERQNKISPKVRQSRWHNDNSNQNFNLNISPSGSVQNTGTNVLSIKNLTGVLTPRQISDLTKMGIENLDQLGQLTVLQLNSIGISAKQITEIQLNTMSIQKLGLINSSTEQQPQAFLGTVSSNKDLDLRVPPMVPTINNLPVPDLPGKDIDMRLQPTGTINDESSTSKTDIKPDFRPNKDMIDIDQYTKDALKFATKDKENVDVSNEAYENEKTRLTNESKDVDHRVLPFADESSRNAKPTFEETSAPRECDVDIRFLPPEPLFKYPEKKHRRSTTDDEDNNLLIDEKWYSSDEEKGPKKKSPASSPRMSLSPQAPAPRVIEPSAVLSKLGDLSKIDISEDVTKLLNTMRNNLQENKTESVIEAIGSPRSRDPRSRRSPDNKLNDLNKPNKKPQRISIYECVDGEPTDGRRRSDVDLRQTDFNLPTFGDTDLRQGTSGDIDLRLGIPFKAIPNYTPASEIDGSINSHPHMVYKLVTIDIPRPDYTDIRNSTAKSQALLDPRLRKVFRLSIDESNSDSEKSTKVAPAAVGPRIDPRRKPKDTGESGALDQKFNTLDIQTILQNSNWYKEMSSTQKIFVNQHLAPITQMIKQYQQDKTSGKQFDVSVVQNNSILCGIFTNLGVSLGENGEFSYLPKPKDALLKTPLNYNQSSNPFNMNSNIPGTGMDPNNLNLMNIPPMNIAGGMNPMNVGHLQNYNQPFSDPRGGPGPAPGLLGIAPNIPHNFNNNFGNMGFNGPGPGNDYNNYDGEQNYQRFPNRGGHRGRGNERWNRGGPGRGHRDRKNFNDRGSWKH</sequence>
<comment type="caution">
    <text evidence="1">The sequence shown here is derived from an EMBL/GenBank/DDBJ whole genome shotgun (WGS) entry which is preliminary data.</text>
</comment>
<gene>
    <name evidence="1" type="ORF">MSG28_010275</name>
</gene>